<evidence type="ECO:0000259" key="1">
    <source>
        <dbReference type="Pfam" id="PF10047"/>
    </source>
</evidence>
<sequence length="72" mass="8663">MKTLEEKIRELPPELRQEVEDFVEFLLERKMKKAKELPKLRFRGALKELGLQSTSVELQHEILKWWQDGVSR</sequence>
<organism evidence="2">
    <name type="scientific">Candidatus Caldatribacterium saccharofermentans</name>
    <dbReference type="NCBI Taxonomy" id="1454753"/>
    <lineage>
        <taxon>Bacteria</taxon>
        <taxon>Pseudomonadati</taxon>
        <taxon>Atribacterota</taxon>
        <taxon>Atribacteria</taxon>
        <taxon>Atribacterales</taxon>
        <taxon>Candidatus Caldatribacteriaceae</taxon>
        <taxon>Candidatus Caldatribacterium</taxon>
    </lineage>
</organism>
<dbReference type="AlphaFoldDB" id="A0A7V4WMG0"/>
<gene>
    <name evidence="2" type="ORF">ENW11_11350</name>
</gene>
<dbReference type="RefSeq" id="WP_427366370.1">
    <property type="nucleotide sequence ID" value="NZ_CP187957.1"/>
</dbReference>
<dbReference type="EMBL" id="DTIY01000094">
    <property type="protein sequence ID" value="HGY40383.1"/>
    <property type="molecule type" value="Genomic_DNA"/>
</dbReference>
<evidence type="ECO:0000313" key="2">
    <source>
        <dbReference type="EMBL" id="HGY40383.1"/>
    </source>
</evidence>
<dbReference type="InterPro" id="IPR018739">
    <property type="entry name" value="DUF2281"/>
</dbReference>
<feature type="domain" description="DUF2281" evidence="1">
    <location>
        <begin position="3"/>
        <end position="62"/>
    </location>
</feature>
<comment type="caution">
    <text evidence="2">The sequence shown here is derived from an EMBL/GenBank/DDBJ whole genome shotgun (WGS) entry which is preliminary data.</text>
</comment>
<protein>
    <submittedName>
        <fullName evidence="2">DUF2281 domain-containing protein</fullName>
    </submittedName>
</protein>
<name>A0A7V4WMG0_9BACT</name>
<accession>A0A7V4WMG0</accession>
<reference evidence="2" key="1">
    <citation type="journal article" date="2020" name="mSystems">
        <title>Genome- and Community-Level Interaction Insights into Carbon Utilization and Element Cycling Functions of Hydrothermarchaeota in Hydrothermal Sediment.</title>
        <authorList>
            <person name="Zhou Z."/>
            <person name="Liu Y."/>
            <person name="Xu W."/>
            <person name="Pan J."/>
            <person name="Luo Z.H."/>
            <person name="Li M."/>
        </authorList>
    </citation>
    <scope>NUCLEOTIDE SEQUENCE [LARGE SCALE GENOMIC DNA]</scope>
    <source>
        <strain evidence="2">SpSt-82</strain>
    </source>
</reference>
<dbReference type="Pfam" id="PF10047">
    <property type="entry name" value="DUF2281"/>
    <property type="match status" value="1"/>
</dbReference>
<proteinExistence type="predicted"/>